<comment type="caution">
    <text evidence="2">The sequence shown here is derived from an EMBL/GenBank/DDBJ whole genome shotgun (WGS) entry which is preliminary data.</text>
</comment>
<keyword evidence="3" id="KW-1185">Reference proteome</keyword>
<dbReference type="Proteomes" id="UP000187203">
    <property type="component" value="Unassembled WGS sequence"/>
</dbReference>
<evidence type="ECO:0000259" key="1">
    <source>
        <dbReference type="Pfam" id="PF14111"/>
    </source>
</evidence>
<evidence type="ECO:0000313" key="3">
    <source>
        <dbReference type="Proteomes" id="UP000187203"/>
    </source>
</evidence>
<organism evidence="2 3">
    <name type="scientific">Corchorus olitorius</name>
    <dbReference type="NCBI Taxonomy" id="93759"/>
    <lineage>
        <taxon>Eukaryota</taxon>
        <taxon>Viridiplantae</taxon>
        <taxon>Streptophyta</taxon>
        <taxon>Embryophyta</taxon>
        <taxon>Tracheophyta</taxon>
        <taxon>Spermatophyta</taxon>
        <taxon>Magnoliopsida</taxon>
        <taxon>eudicotyledons</taxon>
        <taxon>Gunneridae</taxon>
        <taxon>Pentapetalae</taxon>
        <taxon>rosids</taxon>
        <taxon>malvids</taxon>
        <taxon>Malvales</taxon>
        <taxon>Malvaceae</taxon>
        <taxon>Grewioideae</taxon>
        <taxon>Apeibeae</taxon>
        <taxon>Corchorus</taxon>
    </lineage>
</organism>
<dbReference type="Pfam" id="PF14111">
    <property type="entry name" value="DUF4283"/>
    <property type="match status" value="1"/>
</dbReference>
<accession>A0A1R3K2B3</accession>
<gene>
    <name evidence="2" type="ORF">COLO4_12052</name>
</gene>
<proteinExistence type="predicted"/>
<feature type="domain" description="DUF4283" evidence="1">
    <location>
        <begin position="42"/>
        <end position="118"/>
    </location>
</feature>
<dbReference type="AlphaFoldDB" id="A0A1R3K2B3"/>
<dbReference type="OrthoDB" id="978193at2759"/>
<dbReference type="InterPro" id="IPR025558">
    <property type="entry name" value="DUF4283"/>
</dbReference>
<protein>
    <recommendedName>
        <fullName evidence="1">DUF4283 domain-containing protein</fullName>
    </recommendedName>
</protein>
<reference evidence="3" key="1">
    <citation type="submission" date="2013-09" db="EMBL/GenBank/DDBJ databases">
        <title>Corchorus olitorius genome sequencing.</title>
        <authorList>
            <person name="Alam M."/>
            <person name="Haque M.S."/>
            <person name="Islam M.S."/>
            <person name="Emdad E.M."/>
            <person name="Islam M.M."/>
            <person name="Ahmed B."/>
            <person name="Halim A."/>
            <person name="Hossen Q.M.M."/>
            <person name="Hossain M.Z."/>
            <person name="Ahmed R."/>
            <person name="Khan M.M."/>
            <person name="Islam R."/>
            <person name="Rashid M.M."/>
            <person name="Khan S.A."/>
            <person name="Rahman M.S."/>
            <person name="Alam M."/>
            <person name="Yahiya A.S."/>
            <person name="Khan M.S."/>
            <person name="Azam M.S."/>
            <person name="Haque T."/>
            <person name="Lashkar M.Z.H."/>
            <person name="Akhand A.I."/>
            <person name="Morshed G."/>
            <person name="Roy S."/>
            <person name="Uddin K.S."/>
            <person name="Rabeya T."/>
            <person name="Hossain A.S."/>
            <person name="Chowdhury A."/>
            <person name="Snigdha A.R."/>
            <person name="Mortoza M.S."/>
            <person name="Matin S.A."/>
            <person name="Hoque S.M.E."/>
            <person name="Islam M.K."/>
            <person name="Roy D.K."/>
            <person name="Haider R."/>
            <person name="Moosa M.M."/>
            <person name="Elias S.M."/>
            <person name="Hasan A.M."/>
            <person name="Jahan S."/>
            <person name="Shafiuddin M."/>
            <person name="Mahmood N."/>
            <person name="Shommy N.S."/>
        </authorList>
    </citation>
    <scope>NUCLEOTIDE SEQUENCE [LARGE SCALE GENOMIC DNA]</scope>
    <source>
        <strain evidence="3">cv. O-4</strain>
    </source>
</reference>
<dbReference type="EMBL" id="AWUE01014808">
    <property type="protein sequence ID" value="OMP01222.1"/>
    <property type="molecule type" value="Genomic_DNA"/>
</dbReference>
<name>A0A1R3K2B3_9ROSI</name>
<evidence type="ECO:0000313" key="2">
    <source>
        <dbReference type="EMBL" id="OMP01222.1"/>
    </source>
</evidence>
<sequence length="129" mass="14720">MAAEQLSSFCSQLSINEGEQSKVVLTKEWLEEDDEGAPVFFFIGKLFSKRRANLEGMRTALFNAWSLDSGLGIKEVADKVYLFNFEEEPDRDRVLVNQPWHFNKNLLALKDYDGVEKPEMLSLIPALFG</sequence>